<dbReference type="Gene3D" id="1.25.40.10">
    <property type="entry name" value="Tetratricopeptide repeat domain"/>
    <property type="match status" value="1"/>
</dbReference>
<gene>
    <name evidence="1" type="ORF">PANT1444_LOCUS12337</name>
</gene>
<accession>A0A7S0ETD7</accession>
<evidence type="ECO:0000313" key="1">
    <source>
        <dbReference type="EMBL" id="CAD8493078.1"/>
    </source>
</evidence>
<reference evidence="1" key="1">
    <citation type="submission" date="2021-01" db="EMBL/GenBank/DDBJ databases">
        <authorList>
            <person name="Corre E."/>
            <person name="Pelletier E."/>
            <person name="Niang G."/>
            <person name="Scheremetjew M."/>
            <person name="Finn R."/>
            <person name="Kale V."/>
            <person name="Holt S."/>
            <person name="Cochrane G."/>
            <person name="Meng A."/>
            <person name="Brown T."/>
            <person name="Cohen L."/>
        </authorList>
    </citation>
    <scope>NUCLEOTIDE SEQUENCE</scope>
    <source>
        <strain evidence="1">CCMP1374</strain>
    </source>
</reference>
<name>A0A7S0ETD7_9EUKA</name>
<evidence type="ECO:0008006" key="2">
    <source>
        <dbReference type="Google" id="ProtNLM"/>
    </source>
</evidence>
<proteinExistence type="predicted"/>
<dbReference type="SUPFAM" id="SSF48452">
    <property type="entry name" value="TPR-like"/>
    <property type="match status" value="1"/>
</dbReference>
<dbReference type="InterPro" id="IPR011990">
    <property type="entry name" value="TPR-like_helical_dom_sf"/>
</dbReference>
<dbReference type="EMBL" id="HBEP01021959">
    <property type="protein sequence ID" value="CAD8493078.1"/>
    <property type="molecule type" value="Transcribed_RNA"/>
</dbReference>
<organism evidence="1">
    <name type="scientific">Phaeocystis antarctica</name>
    <dbReference type="NCBI Taxonomy" id="33657"/>
    <lineage>
        <taxon>Eukaryota</taxon>
        <taxon>Haptista</taxon>
        <taxon>Haptophyta</taxon>
        <taxon>Prymnesiophyceae</taxon>
        <taxon>Phaeocystales</taxon>
        <taxon>Phaeocystaceae</taxon>
        <taxon>Phaeocystis</taxon>
    </lineage>
</organism>
<sequence length="143" mass="14930">MALCAASEEPSEAPSEAPSVEDLIGRARLAARVPDAAGADKLLAEAQALAPSNAEAALLRGNVAAFLTQDPVTAETHYVRTLQLEARWDAHFFLGKVQAQQQHWTDAASSFAAANSLQPANPAPIKELAAAWQQLGSAGVESS</sequence>
<dbReference type="AlphaFoldDB" id="A0A7S0ETD7"/>
<protein>
    <recommendedName>
        <fullName evidence="2">Tetratricopeptide repeat protein</fullName>
    </recommendedName>
</protein>